<gene>
    <name evidence="2" type="ORF">FGG08_005742</name>
</gene>
<sequence length="496" mass="53392">MARAQPTGDVIRLGPNNDLYYFKTAETSGPRLAGLLDLFDTKNLGKEIEQGVDAGESLLSTTRSQTIGIYPASRAKFMQEIARKINVLRTGGNRSSANNQALVELAGNAGTVAKPTVDESGDDAAAATADLQNAIASLSSARVPSCNEAEQLFPGERVRRAVCGLSSSKALAGGRREAYAVPGGLSSAWQDRGPRVRSEEDESDARLPSHLRPEGRGLPNSARDFKSTPTTAHPPVNQMWIGKRMDHISEISDMCIFHSSRSHVPWVRDAALAPTETKGPNDDDTSNGGDRPGSQNMQVGRFSGGRLRPVGLSRGCGLAASGPSATLVNRITDYSGYLSSFFDRRWVSEVADGDPGQPYQTLLVLHPVEQTILNGLQLLDPELFGRNIALGNMPMERARHVLPDLSCVLQLQRTTTSLNDAEEIEQFQQCTDGGARAFVRHAMLGWGAPAPRAAAELVEFLTTAPTQSGLYVRHPRRRGAHRATEDNPVHRLASGG</sequence>
<proteinExistence type="predicted"/>
<feature type="compositionally biased region" description="Basic and acidic residues" evidence="1">
    <location>
        <begin position="192"/>
        <end position="215"/>
    </location>
</feature>
<dbReference type="OrthoDB" id="5393788at2759"/>
<evidence type="ECO:0000313" key="2">
    <source>
        <dbReference type="EMBL" id="KAH0537479.1"/>
    </source>
</evidence>
<name>A0A9P8HZS5_9PEZI</name>
<organism evidence="2 3">
    <name type="scientific">Glutinoglossum americanum</name>
    <dbReference type="NCBI Taxonomy" id="1670608"/>
    <lineage>
        <taxon>Eukaryota</taxon>
        <taxon>Fungi</taxon>
        <taxon>Dikarya</taxon>
        <taxon>Ascomycota</taxon>
        <taxon>Pezizomycotina</taxon>
        <taxon>Geoglossomycetes</taxon>
        <taxon>Geoglossales</taxon>
        <taxon>Geoglossaceae</taxon>
        <taxon>Glutinoglossum</taxon>
    </lineage>
</organism>
<feature type="region of interest" description="Disordered" evidence="1">
    <location>
        <begin position="475"/>
        <end position="496"/>
    </location>
</feature>
<dbReference type="Proteomes" id="UP000698800">
    <property type="component" value="Unassembled WGS sequence"/>
</dbReference>
<accession>A0A9P8HZS5</accession>
<keyword evidence="3" id="KW-1185">Reference proteome</keyword>
<reference evidence="2" key="1">
    <citation type="submission" date="2021-03" db="EMBL/GenBank/DDBJ databases">
        <title>Comparative genomics and phylogenomic investigation of the class Geoglossomycetes provide insights into ecological specialization and systematics.</title>
        <authorList>
            <person name="Melie T."/>
            <person name="Pirro S."/>
            <person name="Miller A.N."/>
            <person name="Quandt A."/>
        </authorList>
    </citation>
    <scope>NUCLEOTIDE SEQUENCE</scope>
    <source>
        <strain evidence="2">GBOQ0MN5Z8</strain>
    </source>
</reference>
<evidence type="ECO:0000313" key="3">
    <source>
        <dbReference type="Proteomes" id="UP000698800"/>
    </source>
</evidence>
<feature type="region of interest" description="Disordered" evidence="1">
    <location>
        <begin position="273"/>
        <end position="304"/>
    </location>
</feature>
<dbReference type="AlphaFoldDB" id="A0A9P8HZS5"/>
<evidence type="ECO:0000256" key="1">
    <source>
        <dbReference type="SAM" id="MobiDB-lite"/>
    </source>
</evidence>
<protein>
    <submittedName>
        <fullName evidence="2">Uncharacterized protein</fullName>
    </submittedName>
</protein>
<feature type="region of interest" description="Disordered" evidence="1">
    <location>
        <begin position="185"/>
        <end position="237"/>
    </location>
</feature>
<comment type="caution">
    <text evidence="2">The sequence shown here is derived from an EMBL/GenBank/DDBJ whole genome shotgun (WGS) entry which is preliminary data.</text>
</comment>
<dbReference type="EMBL" id="JAGHQL010000144">
    <property type="protein sequence ID" value="KAH0537479.1"/>
    <property type="molecule type" value="Genomic_DNA"/>
</dbReference>